<feature type="domain" description="ABC transmembrane type-1" evidence="8">
    <location>
        <begin position="75"/>
        <end position="272"/>
    </location>
</feature>
<comment type="similarity">
    <text evidence="7">Belongs to the binding-protein-dependent transport system permease family.</text>
</comment>
<feature type="transmembrane region" description="Helical" evidence="7">
    <location>
        <begin position="12"/>
        <end position="33"/>
    </location>
</feature>
<feature type="transmembrane region" description="Helical" evidence="7">
    <location>
        <begin position="254"/>
        <end position="275"/>
    </location>
</feature>
<reference evidence="9 10" key="1">
    <citation type="submission" date="2023-07" db="EMBL/GenBank/DDBJ databases">
        <title>Sorghum-associated microbial communities from plants grown in Nebraska, USA.</title>
        <authorList>
            <person name="Schachtman D."/>
        </authorList>
    </citation>
    <scope>NUCLEOTIDE SEQUENCE [LARGE SCALE GENOMIC DNA]</scope>
    <source>
        <strain evidence="9 10">CC258</strain>
    </source>
</reference>
<evidence type="ECO:0000256" key="2">
    <source>
        <dbReference type="ARBA" id="ARBA00022448"/>
    </source>
</evidence>
<dbReference type="PANTHER" id="PTHR43744:SF9">
    <property type="entry name" value="POLYGALACTURONAN_RHAMNOGALACTURONAN TRANSPORT SYSTEM PERMEASE PROTEIN YTCP"/>
    <property type="match status" value="1"/>
</dbReference>
<comment type="caution">
    <text evidence="9">The sequence shown here is derived from an EMBL/GenBank/DDBJ whole genome shotgun (WGS) entry which is preliminary data.</text>
</comment>
<evidence type="ECO:0000313" key="10">
    <source>
        <dbReference type="Proteomes" id="UP001267290"/>
    </source>
</evidence>
<proteinExistence type="inferred from homology"/>
<feature type="transmembrane region" description="Helical" evidence="7">
    <location>
        <begin position="78"/>
        <end position="98"/>
    </location>
</feature>
<evidence type="ECO:0000259" key="8">
    <source>
        <dbReference type="PROSITE" id="PS50928"/>
    </source>
</evidence>
<keyword evidence="5 7" id="KW-1133">Transmembrane helix</keyword>
<sequence>MKPTKGEKLFAAFNYAFLVLLCVLFLVPFWTVFATSFVSEAEAVRRGAFILFPEQWNLLAYRMFLKDSNLIFHAYQVTLFRVIVGTALNLIVTSMLAYGLARRTLPGRNAIVTFIFVQMVFSGGMIPTYLLMDAIGLKGSIWVLIIPGLVSAWNMFIMRTFFMNIPAEIEEAAIMDGANAAGILWRIILPLSKPAFVTIGLFYAVGHWNAWFDAAIYLNDVKQYPMQLILRNILSSGISQEDLMPTNEIPPPAATIKAAAIMISTIPILFVYPFIQKYFVKGAMIGSVKG</sequence>
<evidence type="ECO:0000256" key="5">
    <source>
        <dbReference type="ARBA" id="ARBA00022989"/>
    </source>
</evidence>
<evidence type="ECO:0000256" key="3">
    <source>
        <dbReference type="ARBA" id="ARBA00022475"/>
    </source>
</evidence>
<dbReference type="SUPFAM" id="SSF161098">
    <property type="entry name" value="MetI-like"/>
    <property type="match status" value="1"/>
</dbReference>
<keyword evidence="2 7" id="KW-0813">Transport</keyword>
<comment type="subcellular location">
    <subcellularLocation>
        <location evidence="1 7">Cell membrane</location>
        <topology evidence="1 7">Multi-pass membrane protein</topology>
    </subcellularLocation>
</comment>
<feature type="transmembrane region" description="Helical" evidence="7">
    <location>
        <begin position="141"/>
        <end position="162"/>
    </location>
</feature>
<evidence type="ECO:0000256" key="6">
    <source>
        <dbReference type="ARBA" id="ARBA00023136"/>
    </source>
</evidence>
<gene>
    <name evidence="9" type="ORF">J2736_002946</name>
</gene>
<dbReference type="Pfam" id="PF00528">
    <property type="entry name" value="BPD_transp_1"/>
    <property type="match status" value="1"/>
</dbReference>
<protein>
    <submittedName>
        <fullName evidence="9">Aldouronate transport system permease protein</fullName>
    </submittedName>
</protein>
<accession>A0ABU1NWB4</accession>
<dbReference type="EMBL" id="JAVDSB010000004">
    <property type="protein sequence ID" value="MDR6551757.1"/>
    <property type="molecule type" value="Genomic_DNA"/>
</dbReference>
<dbReference type="InterPro" id="IPR000515">
    <property type="entry name" value="MetI-like"/>
</dbReference>
<evidence type="ECO:0000256" key="1">
    <source>
        <dbReference type="ARBA" id="ARBA00004651"/>
    </source>
</evidence>
<keyword evidence="10" id="KW-1185">Reference proteome</keyword>
<dbReference type="InterPro" id="IPR035906">
    <property type="entry name" value="MetI-like_sf"/>
</dbReference>
<dbReference type="PANTHER" id="PTHR43744">
    <property type="entry name" value="ABC TRANSPORTER PERMEASE PROTEIN MG189-RELATED-RELATED"/>
    <property type="match status" value="1"/>
</dbReference>
<feature type="transmembrane region" description="Helical" evidence="7">
    <location>
        <begin position="183"/>
        <end position="205"/>
    </location>
</feature>
<organism evidence="9 10">
    <name type="scientific">Paenibacillus qinlingensis</name>
    <dbReference type="NCBI Taxonomy" id="1837343"/>
    <lineage>
        <taxon>Bacteria</taxon>
        <taxon>Bacillati</taxon>
        <taxon>Bacillota</taxon>
        <taxon>Bacilli</taxon>
        <taxon>Bacillales</taxon>
        <taxon>Paenibacillaceae</taxon>
        <taxon>Paenibacillus</taxon>
    </lineage>
</organism>
<keyword evidence="6 7" id="KW-0472">Membrane</keyword>
<name>A0ABU1NWB4_9BACL</name>
<keyword evidence="4 7" id="KW-0812">Transmembrane</keyword>
<evidence type="ECO:0000256" key="4">
    <source>
        <dbReference type="ARBA" id="ARBA00022692"/>
    </source>
</evidence>
<dbReference type="RefSeq" id="WP_310499319.1">
    <property type="nucleotide sequence ID" value="NZ_JAVDSB010000004.1"/>
</dbReference>
<evidence type="ECO:0000313" key="9">
    <source>
        <dbReference type="EMBL" id="MDR6551757.1"/>
    </source>
</evidence>
<evidence type="ECO:0000256" key="7">
    <source>
        <dbReference type="RuleBase" id="RU363032"/>
    </source>
</evidence>
<dbReference type="PROSITE" id="PS50928">
    <property type="entry name" value="ABC_TM1"/>
    <property type="match status" value="1"/>
</dbReference>
<feature type="transmembrane region" description="Helical" evidence="7">
    <location>
        <begin position="110"/>
        <end position="129"/>
    </location>
</feature>
<dbReference type="Gene3D" id="1.10.3720.10">
    <property type="entry name" value="MetI-like"/>
    <property type="match status" value="1"/>
</dbReference>
<dbReference type="Proteomes" id="UP001267290">
    <property type="component" value="Unassembled WGS sequence"/>
</dbReference>
<dbReference type="CDD" id="cd06261">
    <property type="entry name" value="TM_PBP2"/>
    <property type="match status" value="1"/>
</dbReference>
<keyword evidence="3" id="KW-1003">Cell membrane</keyword>